<evidence type="ECO:0000256" key="2">
    <source>
        <dbReference type="ARBA" id="ARBA00023015"/>
    </source>
</evidence>
<name>A0ABW3NU78_9SPHN</name>
<reference evidence="8" key="1">
    <citation type="journal article" date="2019" name="Int. J. Syst. Evol. Microbiol.">
        <title>The Global Catalogue of Microorganisms (GCM) 10K type strain sequencing project: providing services to taxonomists for standard genome sequencing and annotation.</title>
        <authorList>
            <consortium name="The Broad Institute Genomics Platform"/>
            <consortium name="The Broad Institute Genome Sequencing Center for Infectious Disease"/>
            <person name="Wu L."/>
            <person name="Ma J."/>
        </authorList>
    </citation>
    <scope>NUCLEOTIDE SEQUENCE [LARGE SCALE GENOMIC DNA]</scope>
    <source>
        <strain evidence="8">CCUG 54329</strain>
    </source>
</reference>
<evidence type="ECO:0000256" key="1">
    <source>
        <dbReference type="ARBA" id="ARBA00010641"/>
    </source>
</evidence>
<proteinExistence type="inferred from homology"/>
<feature type="domain" description="RNA polymerase sigma-70 region 2" evidence="5">
    <location>
        <begin position="12"/>
        <end position="78"/>
    </location>
</feature>
<dbReference type="NCBIfam" id="TIGR02937">
    <property type="entry name" value="sigma70-ECF"/>
    <property type="match status" value="1"/>
</dbReference>
<dbReference type="InterPro" id="IPR014284">
    <property type="entry name" value="RNA_pol_sigma-70_dom"/>
</dbReference>
<dbReference type="InterPro" id="IPR036388">
    <property type="entry name" value="WH-like_DNA-bd_sf"/>
</dbReference>
<evidence type="ECO:0000313" key="7">
    <source>
        <dbReference type="EMBL" id="MFD1103856.1"/>
    </source>
</evidence>
<feature type="domain" description="RNA polymerase sigma factor 70 region 4 type 2" evidence="6">
    <location>
        <begin position="118"/>
        <end position="168"/>
    </location>
</feature>
<dbReference type="Pfam" id="PF08281">
    <property type="entry name" value="Sigma70_r4_2"/>
    <property type="match status" value="1"/>
</dbReference>
<dbReference type="EMBL" id="JBHTLS010000009">
    <property type="protein sequence ID" value="MFD1103856.1"/>
    <property type="molecule type" value="Genomic_DNA"/>
</dbReference>
<dbReference type="InterPro" id="IPR039425">
    <property type="entry name" value="RNA_pol_sigma-70-like"/>
</dbReference>
<dbReference type="Gene3D" id="1.10.1740.10">
    <property type="match status" value="1"/>
</dbReference>
<dbReference type="PANTHER" id="PTHR43133">
    <property type="entry name" value="RNA POLYMERASE ECF-TYPE SIGMA FACTO"/>
    <property type="match status" value="1"/>
</dbReference>
<comment type="caution">
    <text evidence="7">The sequence shown here is derived from an EMBL/GenBank/DDBJ whole genome shotgun (WGS) entry which is preliminary data.</text>
</comment>
<protein>
    <submittedName>
        <fullName evidence="7">RNA polymerase sigma factor</fullName>
    </submittedName>
</protein>
<evidence type="ECO:0000259" key="5">
    <source>
        <dbReference type="Pfam" id="PF04542"/>
    </source>
</evidence>
<dbReference type="PANTHER" id="PTHR43133:SF63">
    <property type="entry name" value="RNA POLYMERASE SIGMA FACTOR FECI-RELATED"/>
    <property type="match status" value="1"/>
</dbReference>
<organism evidence="7 8">
    <name type="scientific">Sphingobium olei</name>
    <dbReference type="NCBI Taxonomy" id="420955"/>
    <lineage>
        <taxon>Bacteria</taxon>
        <taxon>Pseudomonadati</taxon>
        <taxon>Pseudomonadota</taxon>
        <taxon>Alphaproteobacteria</taxon>
        <taxon>Sphingomonadales</taxon>
        <taxon>Sphingomonadaceae</taxon>
        <taxon>Sphingobium</taxon>
    </lineage>
</organism>
<evidence type="ECO:0000256" key="4">
    <source>
        <dbReference type="ARBA" id="ARBA00023163"/>
    </source>
</evidence>
<keyword evidence="8" id="KW-1185">Reference proteome</keyword>
<evidence type="ECO:0000256" key="3">
    <source>
        <dbReference type="ARBA" id="ARBA00023082"/>
    </source>
</evidence>
<comment type="similarity">
    <text evidence="1">Belongs to the sigma-70 factor family. ECF subfamily.</text>
</comment>
<dbReference type="SUPFAM" id="SSF88946">
    <property type="entry name" value="Sigma2 domain of RNA polymerase sigma factors"/>
    <property type="match status" value="1"/>
</dbReference>
<dbReference type="RefSeq" id="WP_380908992.1">
    <property type="nucleotide sequence ID" value="NZ_JBHTLS010000009.1"/>
</dbReference>
<dbReference type="Gene3D" id="1.10.10.10">
    <property type="entry name" value="Winged helix-like DNA-binding domain superfamily/Winged helix DNA-binding domain"/>
    <property type="match status" value="1"/>
</dbReference>
<keyword evidence="4" id="KW-0804">Transcription</keyword>
<accession>A0ABW3NU78</accession>
<dbReference type="InterPro" id="IPR013324">
    <property type="entry name" value="RNA_pol_sigma_r3/r4-like"/>
</dbReference>
<keyword evidence="2" id="KW-0805">Transcription regulation</keyword>
<dbReference type="Proteomes" id="UP001597203">
    <property type="component" value="Unassembled WGS sequence"/>
</dbReference>
<keyword evidence="3" id="KW-0731">Sigma factor</keyword>
<sequence>MSLDDKNGLETLYGVHRADIRRFLIARIGNAADADDVLQELWLKAQNLQAGPIDNGRAYLYRMAQNLVVDRLREKQRRMERERRWSDHTTDFAAAGVEPADRSQTAEEEILAREEVAALVSAISNLPDGARKAFELHKLEGLSHAEVAAQLGISKSGVEKHMAVAMKYLRRALQD</sequence>
<dbReference type="InterPro" id="IPR013325">
    <property type="entry name" value="RNA_pol_sigma_r2"/>
</dbReference>
<dbReference type="SUPFAM" id="SSF88659">
    <property type="entry name" value="Sigma3 and sigma4 domains of RNA polymerase sigma factors"/>
    <property type="match status" value="1"/>
</dbReference>
<gene>
    <name evidence="7" type="ORF">ACFQ24_02860</name>
</gene>
<evidence type="ECO:0000259" key="6">
    <source>
        <dbReference type="Pfam" id="PF08281"/>
    </source>
</evidence>
<dbReference type="Pfam" id="PF04542">
    <property type="entry name" value="Sigma70_r2"/>
    <property type="match status" value="1"/>
</dbReference>
<evidence type="ECO:0000313" key="8">
    <source>
        <dbReference type="Proteomes" id="UP001597203"/>
    </source>
</evidence>
<dbReference type="InterPro" id="IPR013249">
    <property type="entry name" value="RNA_pol_sigma70_r4_t2"/>
</dbReference>
<dbReference type="InterPro" id="IPR007627">
    <property type="entry name" value="RNA_pol_sigma70_r2"/>
</dbReference>